<dbReference type="AlphaFoldDB" id="G2XW77"/>
<reference evidence="2" key="1">
    <citation type="journal article" date="2011" name="PLoS Genet.">
        <title>Genomic analysis of the necrotrophic fungal pathogens Sclerotinia sclerotiorum and Botrytis cinerea.</title>
        <authorList>
            <person name="Amselem J."/>
            <person name="Cuomo C.A."/>
            <person name="van Kan J.A."/>
            <person name="Viaud M."/>
            <person name="Benito E.P."/>
            <person name="Couloux A."/>
            <person name="Coutinho P.M."/>
            <person name="de Vries R.P."/>
            <person name="Dyer P.S."/>
            <person name="Fillinger S."/>
            <person name="Fournier E."/>
            <person name="Gout L."/>
            <person name="Hahn M."/>
            <person name="Kohn L."/>
            <person name="Lapalu N."/>
            <person name="Plummer K.M."/>
            <person name="Pradier J.M."/>
            <person name="Quevillon E."/>
            <person name="Sharon A."/>
            <person name="Simon A."/>
            <person name="ten Have A."/>
            <person name="Tudzynski B."/>
            <person name="Tudzynski P."/>
            <person name="Wincker P."/>
            <person name="Andrew M."/>
            <person name="Anthouard V."/>
            <person name="Beever R.E."/>
            <person name="Beffa R."/>
            <person name="Benoit I."/>
            <person name="Bouzid O."/>
            <person name="Brault B."/>
            <person name="Chen Z."/>
            <person name="Choquer M."/>
            <person name="Collemare J."/>
            <person name="Cotton P."/>
            <person name="Danchin E.G."/>
            <person name="Da Silva C."/>
            <person name="Gautier A."/>
            <person name="Giraud C."/>
            <person name="Giraud T."/>
            <person name="Gonzalez C."/>
            <person name="Grossetete S."/>
            <person name="Guldener U."/>
            <person name="Henrissat B."/>
            <person name="Howlett B.J."/>
            <person name="Kodira C."/>
            <person name="Kretschmer M."/>
            <person name="Lappartient A."/>
            <person name="Leroch M."/>
            <person name="Levis C."/>
            <person name="Mauceli E."/>
            <person name="Neuveglise C."/>
            <person name="Oeser B."/>
            <person name="Pearson M."/>
            <person name="Poulain J."/>
            <person name="Poussereau N."/>
            <person name="Quesneville H."/>
            <person name="Rascle C."/>
            <person name="Schumacher J."/>
            <person name="Segurens B."/>
            <person name="Sexton A."/>
            <person name="Silva E."/>
            <person name="Sirven C."/>
            <person name="Soanes D.M."/>
            <person name="Talbot N.J."/>
            <person name="Templeton M."/>
            <person name="Yandava C."/>
            <person name="Yarden O."/>
            <person name="Zeng Q."/>
            <person name="Rollins J.A."/>
            <person name="Lebrun M.H."/>
            <person name="Dickman M."/>
        </authorList>
    </citation>
    <scope>NUCLEOTIDE SEQUENCE [LARGE SCALE GENOMIC DNA]</scope>
    <source>
        <strain evidence="2">T4</strain>
    </source>
</reference>
<organism evidence="1 2">
    <name type="scientific">Botryotinia fuckeliana (strain T4)</name>
    <name type="common">Noble rot fungus</name>
    <name type="synonym">Botrytis cinerea</name>
    <dbReference type="NCBI Taxonomy" id="999810"/>
    <lineage>
        <taxon>Eukaryota</taxon>
        <taxon>Fungi</taxon>
        <taxon>Dikarya</taxon>
        <taxon>Ascomycota</taxon>
        <taxon>Pezizomycotina</taxon>
        <taxon>Leotiomycetes</taxon>
        <taxon>Helotiales</taxon>
        <taxon>Sclerotiniaceae</taxon>
        <taxon>Botrytis</taxon>
    </lineage>
</organism>
<name>G2XW77_BOTF4</name>
<dbReference type="Proteomes" id="UP000008177">
    <property type="component" value="Unplaced contigs"/>
</dbReference>
<gene>
    <name evidence="1" type="ORF">BofuT4_uP056480.1</name>
</gene>
<dbReference type="HOGENOM" id="CLU_2704525_0_0_1"/>
<evidence type="ECO:0000313" key="2">
    <source>
        <dbReference type="Proteomes" id="UP000008177"/>
    </source>
</evidence>
<accession>G2XW77</accession>
<dbReference type="InParanoid" id="G2XW77"/>
<dbReference type="EMBL" id="FQ790271">
    <property type="protein sequence ID" value="CCD44747.1"/>
    <property type="molecule type" value="Genomic_DNA"/>
</dbReference>
<evidence type="ECO:0000313" key="1">
    <source>
        <dbReference type="EMBL" id="CCD44747.1"/>
    </source>
</evidence>
<protein>
    <submittedName>
        <fullName evidence="1">Uncharacterized protein</fullName>
    </submittedName>
</protein>
<sequence length="73" mass="8161">MFLNMETGSKFKTSGDVGNCSATQLAYSASYFMGKARSVQLSTSVIKKHALSEYGIFVELHILCDYFKYLFVS</sequence>
<proteinExistence type="predicted"/>